<dbReference type="PANTHER" id="PTHR31902:SF11">
    <property type="entry name" value="SUCRASE_FERREDOXIN-LIKE FAMILY PROTEIN"/>
    <property type="match status" value="1"/>
</dbReference>
<dbReference type="PANTHER" id="PTHR31902">
    <property type="entry name" value="ACTIN PATCHES DISTAL PROTEIN 1"/>
    <property type="match status" value="1"/>
</dbReference>
<sequence>MTTVDNMTPEDTEFGFKRPEMYSTNIANSITSYGRHVFVLYKTPEAWISHVDEEGLPQRFATLLKDRKSDLLVQTKLNVCEGGGSDGDVLIFPDMHKYAGNIIIFSPDSAGKISGNWYGYVTPDDVPELLDQHIAKGEIIQRIWRGQMGLAEGVAEKEHEQRVVPNGNPVVENFTGGCCQGANGSVSCCQNENPKPEPVKKEGKCAIWFQPLDKEEMYLGAAVVGAVATLAMIGYTFFKSKNREKLSGGNFRKLDEKLYTCPGKEALDYYFNGMEIQACLFDMYHTGYQQQMTNWPELPVNSIIVSKLFSSCRCGDARIANNKVFSFDLVSKDPSVIASCDMSNTPLESSSVDVAVFVFHQWEQTIQVTSKRHIEFFVQVKSRFDPNNGGADPKDFVKAVSDLGFSSRL</sequence>
<dbReference type="EMBL" id="QGKY02000094">
    <property type="protein sequence ID" value="KAF2604201.1"/>
    <property type="molecule type" value="Genomic_DNA"/>
</dbReference>
<dbReference type="InterPro" id="IPR042036">
    <property type="entry name" value="RRP8_N"/>
</dbReference>
<keyword evidence="4" id="KW-0812">Transmembrane</keyword>
<evidence type="ECO:0000256" key="2">
    <source>
        <dbReference type="ARBA" id="ARBA00006301"/>
    </source>
</evidence>
<protein>
    <recommendedName>
        <fullName evidence="3">Ribosomal RNA-processing protein 8</fullName>
        <ecNumber evidence="3">2.1.1.-</ecNumber>
    </recommendedName>
</protein>
<reference evidence="5" key="1">
    <citation type="submission" date="2019-12" db="EMBL/GenBank/DDBJ databases">
        <title>Genome sequencing and annotation of Brassica cretica.</title>
        <authorList>
            <person name="Studholme D.J."/>
            <person name="Sarris P.F."/>
        </authorList>
    </citation>
    <scope>NUCLEOTIDE SEQUENCE</scope>
    <source>
        <strain evidence="5">PFS-102/07</strain>
        <tissue evidence="5">Leaf</tissue>
    </source>
</reference>
<gene>
    <name evidence="5" type="ORF">F2Q70_00027388</name>
</gene>
<dbReference type="GO" id="GO:0006364">
    <property type="term" value="P:rRNA processing"/>
    <property type="evidence" value="ECO:0007669"/>
    <property type="project" value="UniProtKB-UniRule"/>
</dbReference>
<dbReference type="GO" id="GO:0032259">
    <property type="term" value="P:methylation"/>
    <property type="evidence" value="ECO:0007669"/>
    <property type="project" value="UniProtKB-KW"/>
</dbReference>
<dbReference type="InterPro" id="IPR009737">
    <property type="entry name" value="Aim32/Apd1-like"/>
</dbReference>
<dbReference type="GO" id="GO:0005730">
    <property type="term" value="C:nucleolus"/>
    <property type="evidence" value="ECO:0007669"/>
    <property type="project" value="UniProtKB-SubCell"/>
</dbReference>
<keyword evidence="3" id="KW-0808">Transferase</keyword>
<dbReference type="InterPro" id="IPR029063">
    <property type="entry name" value="SAM-dependent_MTases_sf"/>
</dbReference>
<organism evidence="5">
    <name type="scientific">Brassica cretica</name>
    <name type="common">Mustard</name>
    <dbReference type="NCBI Taxonomy" id="69181"/>
    <lineage>
        <taxon>Eukaryota</taxon>
        <taxon>Viridiplantae</taxon>
        <taxon>Streptophyta</taxon>
        <taxon>Embryophyta</taxon>
        <taxon>Tracheophyta</taxon>
        <taxon>Spermatophyta</taxon>
        <taxon>Magnoliopsida</taxon>
        <taxon>eudicotyledons</taxon>
        <taxon>Gunneridae</taxon>
        <taxon>Pentapetalae</taxon>
        <taxon>rosids</taxon>
        <taxon>malvids</taxon>
        <taxon>Brassicales</taxon>
        <taxon>Brassicaceae</taxon>
        <taxon>Brassiceae</taxon>
        <taxon>Brassica</taxon>
    </lineage>
</organism>
<keyword evidence="4" id="KW-1133">Transmembrane helix</keyword>
<comment type="subcellular location">
    <subcellularLocation>
        <location evidence="1 3">Nucleus</location>
        <location evidence="1 3">Nucleolus</location>
    </subcellularLocation>
</comment>
<accession>A0A8S9LDT1</accession>
<keyword evidence="3" id="KW-0539">Nucleus</keyword>
<dbReference type="GO" id="GO:0008168">
    <property type="term" value="F:methyltransferase activity"/>
    <property type="evidence" value="ECO:0007669"/>
    <property type="project" value="UniProtKB-KW"/>
</dbReference>
<keyword evidence="4" id="KW-0472">Membrane</keyword>
<evidence type="ECO:0000256" key="4">
    <source>
        <dbReference type="SAM" id="Phobius"/>
    </source>
</evidence>
<dbReference type="Gene3D" id="1.10.10.2150">
    <property type="entry name" value="Ribosomal RNA-processing protein 8, N-terminal domain"/>
    <property type="match status" value="1"/>
</dbReference>
<evidence type="ECO:0000256" key="1">
    <source>
        <dbReference type="ARBA" id="ARBA00004604"/>
    </source>
</evidence>
<evidence type="ECO:0000313" key="5">
    <source>
        <dbReference type="EMBL" id="KAF2604201.1"/>
    </source>
</evidence>
<dbReference type="SUPFAM" id="SSF52833">
    <property type="entry name" value="Thioredoxin-like"/>
    <property type="match status" value="1"/>
</dbReference>
<comment type="caution">
    <text evidence="5">The sequence shown here is derived from an EMBL/GenBank/DDBJ whole genome shotgun (WGS) entry which is preliminary data.</text>
</comment>
<dbReference type="Gene3D" id="3.40.30.10">
    <property type="entry name" value="Glutaredoxin"/>
    <property type="match status" value="1"/>
</dbReference>
<keyword evidence="3" id="KW-0489">Methyltransferase</keyword>
<name>A0A8S9LDT1_BRACR</name>
<dbReference type="EC" id="2.1.1.-" evidence="3"/>
<proteinExistence type="inferred from homology"/>
<dbReference type="AlphaFoldDB" id="A0A8S9LDT1"/>
<comment type="similarity">
    <text evidence="2 3">Belongs to the methyltransferase superfamily. RRP8 family.</text>
</comment>
<evidence type="ECO:0000256" key="3">
    <source>
        <dbReference type="RuleBase" id="RU365074"/>
    </source>
</evidence>
<dbReference type="Pfam" id="PF06999">
    <property type="entry name" value="Suc_Fer-like"/>
    <property type="match status" value="1"/>
</dbReference>
<dbReference type="Gene3D" id="3.40.50.150">
    <property type="entry name" value="Vaccinia Virus protein VP39"/>
    <property type="match status" value="1"/>
</dbReference>
<dbReference type="Pfam" id="PF05148">
    <property type="entry name" value="Methyltransf_8"/>
    <property type="match status" value="1"/>
</dbReference>
<dbReference type="InterPro" id="IPR036249">
    <property type="entry name" value="Thioredoxin-like_sf"/>
</dbReference>
<keyword evidence="3" id="KW-0949">S-adenosyl-L-methionine</keyword>
<dbReference type="InterPro" id="IPR007823">
    <property type="entry name" value="RRP8"/>
</dbReference>
<keyword evidence="3" id="KW-0698">rRNA processing</keyword>
<comment type="function">
    <text evidence="3">Probable methyltransferase required to silence rDNA.</text>
</comment>
<feature type="transmembrane region" description="Helical" evidence="4">
    <location>
        <begin position="217"/>
        <end position="238"/>
    </location>
</feature>